<dbReference type="Gene3D" id="3.40.630.30">
    <property type="match status" value="2"/>
</dbReference>
<evidence type="ECO:0000313" key="2">
    <source>
        <dbReference type="EMBL" id="QBD80624.1"/>
    </source>
</evidence>
<sequence>MTHLCIRPLQEAELSTADAIFRLAFGSFFGLADPSTFWADTDYIRTRYQAYPSRVFAAEADGRLVGTNVANRWGSVGFFGPLSVHPDFWDQGIGQELMEPILNCFALWETTLQGLFTFPHSPKHLALYQKFGFWPRFLTPILSRPISHEPSACVSGAIMHYSALEAAQRGQALQECLKVGAQIYEGLDLSEEIEAVERLGVGETVLLEVRDRLVGFAVCHCGAGTEAAEGACLIKFGAVCPGTEAAAHFVQLLLACEQMAAARGLHRLVAGVNTACEQAYSQMLQLGFRADLIGIAMLRPNTAGYHRPDSYVLSDWR</sequence>
<gene>
    <name evidence="2" type="ORF">EPA93_33485</name>
</gene>
<proteinExistence type="predicted"/>
<evidence type="ECO:0000259" key="1">
    <source>
        <dbReference type="PROSITE" id="PS51186"/>
    </source>
</evidence>
<reference evidence="2 3" key="1">
    <citation type="submission" date="2019-01" db="EMBL/GenBank/DDBJ databases">
        <title>Ktedonosporobacter rubrisoli SCAWS-G2.</title>
        <authorList>
            <person name="Huang Y."/>
            <person name="Yan B."/>
        </authorList>
    </citation>
    <scope>NUCLEOTIDE SEQUENCE [LARGE SCALE GENOMIC DNA]</scope>
    <source>
        <strain evidence="2 3">SCAWS-G2</strain>
    </source>
</reference>
<dbReference type="Proteomes" id="UP000290365">
    <property type="component" value="Chromosome"/>
</dbReference>
<organism evidence="2 3">
    <name type="scientific">Ktedonosporobacter rubrisoli</name>
    <dbReference type="NCBI Taxonomy" id="2509675"/>
    <lineage>
        <taxon>Bacteria</taxon>
        <taxon>Bacillati</taxon>
        <taxon>Chloroflexota</taxon>
        <taxon>Ktedonobacteria</taxon>
        <taxon>Ktedonobacterales</taxon>
        <taxon>Ktedonosporobacteraceae</taxon>
        <taxon>Ktedonosporobacter</taxon>
    </lineage>
</organism>
<keyword evidence="2" id="KW-0808">Transferase</keyword>
<keyword evidence="3" id="KW-1185">Reference proteome</keyword>
<dbReference type="InterPro" id="IPR000182">
    <property type="entry name" value="GNAT_dom"/>
</dbReference>
<dbReference type="EMBL" id="CP035758">
    <property type="protein sequence ID" value="QBD80624.1"/>
    <property type="molecule type" value="Genomic_DNA"/>
</dbReference>
<dbReference type="SUPFAM" id="SSF55729">
    <property type="entry name" value="Acyl-CoA N-acyltransferases (Nat)"/>
    <property type="match status" value="2"/>
</dbReference>
<dbReference type="CDD" id="cd04301">
    <property type="entry name" value="NAT_SF"/>
    <property type="match status" value="1"/>
</dbReference>
<feature type="domain" description="N-acetyltransferase" evidence="1">
    <location>
        <begin position="4"/>
        <end position="153"/>
    </location>
</feature>
<dbReference type="RefSeq" id="WP_129891688.1">
    <property type="nucleotide sequence ID" value="NZ_CP035758.1"/>
</dbReference>
<accession>A0A4P6JY65</accession>
<protein>
    <submittedName>
        <fullName evidence="2">GNAT family N-acetyltransferase</fullName>
    </submittedName>
</protein>
<dbReference type="KEGG" id="kbs:EPA93_33485"/>
<dbReference type="GO" id="GO:0016747">
    <property type="term" value="F:acyltransferase activity, transferring groups other than amino-acyl groups"/>
    <property type="evidence" value="ECO:0007669"/>
    <property type="project" value="InterPro"/>
</dbReference>
<dbReference type="InterPro" id="IPR016181">
    <property type="entry name" value="Acyl_CoA_acyltransferase"/>
</dbReference>
<dbReference type="AlphaFoldDB" id="A0A4P6JY65"/>
<name>A0A4P6JY65_KTERU</name>
<dbReference type="PROSITE" id="PS51186">
    <property type="entry name" value="GNAT"/>
    <property type="match status" value="1"/>
</dbReference>
<evidence type="ECO:0000313" key="3">
    <source>
        <dbReference type="Proteomes" id="UP000290365"/>
    </source>
</evidence>
<dbReference type="Pfam" id="PF00583">
    <property type="entry name" value="Acetyltransf_1"/>
    <property type="match status" value="1"/>
</dbReference>
<dbReference type="OrthoDB" id="4564569at2"/>